<keyword evidence="1" id="KW-0677">Repeat</keyword>
<dbReference type="STRING" id="5466.A0A4R8QHG8"/>
<keyword evidence="2" id="KW-0175">Coiled coil</keyword>
<feature type="coiled-coil region" evidence="2">
    <location>
        <begin position="24"/>
        <end position="58"/>
    </location>
</feature>
<keyword evidence="5" id="KW-1185">Reference proteome</keyword>
<evidence type="ECO:0000313" key="5">
    <source>
        <dbReference type="Proteomes" id="UP000295703"/>
    </source>
</evidence>
<accession>A0A4R8QHG8</accession>
<name>A0A4R8QHG8_COLTR</name>
<dbReference type="Pfam" id="PF24883">
    <property type="entry name" value="NPHP3_N"/>
    <property type="match status" value="1"/>
</dbReference>
<reference evidence="4 5" key="1">
    <citation type="submission" date="2018-12" db="EMBL/GenBank/DDBJ databases">
        <title>Genome sequence and assembly of Colletotrichum trifolii.</title>
        <authorList>
            <person name="Gan P."/>
            <person name="Shirasu K."/>
        </authorList>
    </citation>
    <scope>NUCLEOTIDE SEQUENCE [LARGE SCALE GENOMIC DNA]</scope>
    <source>
        <strain evidence="4 5">543-2</strain>
    </source>
</reference>
<evidence type="ECO:0000256" key="2">
    <source>
        <dbReference type="SAM" id="Coils"/>
    </source>
</evidence>
<evidence type="ECO:0000259" key="3">
    <source>
        <dbReference type="Pfam" id="PF24883"/>
    </source>
</evidence>
<feature type="domain" description="Nephrocystin 3-like N-terminal" evidence="3">
    <location>
        <begin position="190"/>
        <end position="356"/>
    </location>
</feature>
<dbReference type="PANTHER" id="PTHR10039:SF16">
    <property type="entry name" value="GPI INOSITOL-DEACYLASE"/>
    <property type="match status" value="1"/>
</dbReference>
<dbReference type="InterPro" id="IPR027417">
    <property type="entry name" value="P-loop_NTPase"/>
</dbReference>
<evidence type="ECO:0000256" key="1">
    <source>
        <dbReference type="ARBA" id="ARBA00022737"/>
    </source>
</evidence>
<proteinExistence type="predicted"/>
<comment type="caution">
    <text evidence="4">The sequence shown here is derived from an EMBL/GenBank/DDBJ whole genome shotgun (WGS) entry which is preliminary data.</text>
</comment>
<dbReference type="AlphaFoldDB" id="A0A4R8QHG8"/>
<dbReference type="Gene3D" id="3.40.50.300">
    <property type="entry name" value="P-loop containing nucleotide triphosphate hydrolases"/>
    <property type="match status" value="1"/>
</dbReference>
<dbReference type="PANTHER" id="PTHR10039">
    <property type="entry name" value="AMELOGENIN"/>
    <property type="match status" value="1"/>
</dbReference>
<dbReference type="SUPFAM" id="SSF52540">
    <property type="entry name" value="P-loop containing nucleoside triphosphate hydrolases"/>
    <property type="match status" value="1"/>
</dbReference>
<dbReference type="InterPro" id="IPR056884">
    <property type="entry name" value="NPHP3-like_N"/>
</dbReference>
<gene>
    <name evidence="4" type="primary">HET-E1-4</name>
    <name evidence="4" type="ORF">CTRI78_v011300</name>
</gene>
<protein>
    <submittedName>
        <fullName evidence="4">Vegetative incompatibility protein HET-E-1</fullName>
    </submittedName>
</protein>
<evidence type="ECO:0000313" key="4">
    <source>
        <dbReference type="EMBL" id="TDZ36466.1"/>
    </source>
</evidence>
<sequence length="750" mass="85885">MEVVGVVANVIAVVDLSAKLAVLCGEYINKARNATKDIERLKNESEALAKNITQVRDLLGNKNDKDEGHKRKLKASAEFHDDVTECEERLKLLVTKLDPGSNPSRMKMLGKSLKWPFSCKEVMDNVESLRRWREAFATAMQVDQLRIAVRMDDDLDMRNLPEAEGAHFDAYDQEKEPFCHQETRKDLLRQINDWVDDPNGKCLFWLRGLAGTGKSTISRTVARNFAERNQLAASFFFNRTVEGRNNARLFATTIARDFIRRVPQLRDRILAVVKEDPELARTILRTQFKKLVLEPLQHLTMKGPLTPTIVIVIDALDECDSETTDLELDRSRIVVSLLADLATVTGVKVRVFLTSRPELPIRLGFRDDVPQDSHQDVALHDIPDAVIASDIRFFINSQLDVTRSLYRIPPSWPGANKIGKLVEISVPLFIYAATICRFLMDKRKPFPPQKRLDSLLSHTKRAKTGIEKTYKPILEQLLLGVDEFEQEDLLQQFRKVVGTIILLADPLPMASLCKLLQSDPEEVEYFLGSFHSVLNIPDDAKSTQSIKLFHLSFREYLLDNSAGDNQFWVEQDRKHNELFELCVQVMTAAEGRDFYLKKDICSLDDPGVYCEDVDEEVVRSSIPRHLEYACLYWFHHLRNSQKPTDNETKILRFLKSHYIHWLEAMSWLGRIDQAVEEMMALDDMFRPLGSTTSDFIVDARQFLTQHKHAITVAPCQTYVSALLFSPLSSAVRQQFWYEVPERKVAGSGYK</sequence>
<dbReference type="EMBL" id="RYZW01000264">
    <property type="protein sequence ID" value="TDZ36466.1"/>
    <property type="molecule type" value="Genomic_DNA"/>
</dbReference>
<organism evidence="4 5">
    <name type="scientific">Colletotrichum trifolii</name>
    <dbReference type="NCBI Taxonomy" id="5466"/>
    <lineage>
        <taxon>Eukaryota</taxon>
        <taxon>Fungi</taxon>
        <taxon>Dikarya</taxon>
        <taxon>Ascomycota</taxon>
        <taxon>Pezizomycotina</taxon>
        <taxon>Sordariomycetes</taxon>
        <taxon>Hypocreomycetidae</taxon>
        <taxon>Glomerellales</taxon>
        <taxon>Glomerellaceae</taxon>
        <taxon>Colletotrichum</taxon>
        <taxon>Colletotrichum orbiculare species complex</taxon>
    </lineage>
</organism>
<dbReference type="Proteomes" id="UP000295703">
    <property type="component" value="Unassembled WGS sequence"/>
</dbReference>